<dbReference type="EMBL" id="VTFT01000001">
    <property type="protein sequence ID" value="TYT25815.1"/>
    <property type="molecule type" value="Genomic_DNA"/>
</dbReference>
<reference evidence="1 2" key="1">
    <citation type="submission" date="2019-08" db="EMBL/GenBank/DDBJ databases">
        <title>Luteimonas viscosus sp. nov., isolated from soil of a sunflower field.</title>
        <authorList>
            <person name="Jianli Z."/>
            <person name="Ying Z."/>
        </authorList>
    </citation>
    <scope>NUCLEOTIDE SEQUENCE [LARGE SCALE GENOMIC DNA]</scope>
    <source>
        <strain evidence="1 2">XBU10</strain>
    </source>
</reference>
<name>A0A5D4XPD5_9GAMM</name>
<sequence length="183" mass="19393">MAESAPASTRVEDGATRLDATFLPLSADTLRVRYRLRNGGEAPLAVFDRGNRHAVLTGRQASGALGAPTFEEAGGGDVVLRHVALPEARGGPTGPTVPMTPLALKLDPGAILEGEFTFAIPSATPPGRLRWCLGVAPFERERFFSREQAEAGETWQAGEEAVQAQRMLCTPWFDMAAGSFAAG</sequence>
<evidence type="ECO:0000313" key="1">
    <source>
        <dbReference type="EMBL" id="TYT25815.1"/>
    </source>
</evidence>
<evidence type="ECO:0000313" key="2">
    <source>
        <dbReference type="Proteomes" id="UP000324973"/>
    </source>
</evidence>
<dbReference type="AlphaFoldDB" id="A0A5D4XPD5"/>
<dbReference type="Proteomes" id="UP000324973">
    <property type="component" value="Unassembled WGS sequence"/>
</dbReference>
<keyword evidence="2" id="KW-1185">Reference proteome</keyword>
<dbReference type="OrthoDB" id="5974889at2"/>
<gene>
    <name evidence="1" type="ORF">FZO89_05860</name>
</gene>
<comment type="caution">
    <text evidence="1">The sequence shown here is derived from an EMBL/GenBank/DDBJ whole genome shotgun (WGS) entry which is preliminary data.</text>
</comment>
<protein>
    <submittedName>
        <fullName evidence="1">Uncharacterized protein</fullName>
    </submittedName>
</protein>
<accession>A0A5D4XPD5</accession>
<proteinExistence type="predicted"/>
<organism evidence="1 2">
    <name type="scientific">Luteimonas viscosa</name>
    <dbReference type="NCBI Taxonomy" id="1132694"/>
    <lineage>
        <taxon>Bacteria</taxon>
        <taxon>Pseudomonadati</taxon>
        <taxon>Pseudomonadota</taxon>
        <taxon>Gammaproteobacteria</taxon>
        <taxon>Lysobacterales</taxon>
        <taxon>Lysobacteraceae</taxon>
        <taxon>Luteimonas</taxon>
    </lineage>
</organism>